<proteinExistence type="predicted"/>
<evidence type="ECO:0000313" key="2">
    <source>
        <dbReference type="Proteomes" id="UP000322234"/>
    </source>
</evidence>
<reference evidence="1" key="1">
    <citation type="submission" date="2019-10" db="EMBL/GenBank/DDBJ databases">
        <title>The sequence and de novo assembly of the wild yak genome.</title>
        <authorList>
            <person name="Liu Y."/>
        </authorList>
    </citation>
    <scope>NUCLEOTIDE SEQUENCE [LARGE SCALE GENOMIC DNA]</scope>
    <source>
        <strain evidence="1">WY2019</strain>
    </source>
</reference>
<evidence type="ECO:0000313" key="1">
    <source>
        <dbReference type="EMBL" id="MXQ98268.1"/>
    </source>
</evidence>
<name>A0A6B0S6Q8_9CETA</name>
<keyword evidence="2" id="KW-1185">Reference proteome</keyword>
<organism evidence="1 2">
    <name type="scientific">Bos mutus</name>
    <name type="common">wild yak</name>
    <dbReference type="NCBI Taxonomy" id="72004"/>
    <lineage>
        <taxon>Eukaryota</taxon>
        <taxon>Metazoa</taxon>
        <taxon>Chordata</taxon>
        <taxon>Craniata</taxon>
        <taxon>Vertebrata</taxon>
        <taxon>Euteleostomi</taxon>
        <taxon>Mammalia</taxon>
        <taxon>Eutheria</taxon>
        <taxon>Laurasiatheria</taxon>
        <taxon>Artiodactyla</taxon>
        <taxon>Ruminantia</taxon>
        <taxon>Pecora</taxon>
        <taxon>Bovidae</taxon>
        <taxon>Bovinae</taxon>
        <taxon>Bos</taxon>
    </lineage>
</organism>
<comment type="caution">
    <text evidence="1">The sequence shown here is derived from an EMBL/GenBank/DDBJ whole genome shotgun (WGS) entry which is preliminary data.</text>
</comment>
<gene>
    <name evidence="1" type="ORF">E5288_WYG020295</name>
</gene>
<protein>
    <submittedName>
        <fullName evidence="1">Uncharacterized protein</fullName>
    </submittedName>
</protein>
<dbReference type="AlphaFoldDB" id="A0A6B0S6Q8"/>
<sequence>MHTVPAFCKAVCFHEGSQLTQTFRSNPWGPPDFESDKVPIPREQAKHAKRAISVTIPAALVTRSVAETCWKASVTRLWFGAPLRHVPGTRSPSLDCFTLPDASLQDWCSGLAVHESVEGMPEHHGTLQHGHRTSAEALSKCGLERLGELQDSCSTDPEPRHAATRQDGSVSLRSLVVGKPDMLYMTAGPWDPGLGTVGVVTVSWPKDRFRASACFTPPTTLQKLAGLQVTDLSGSGRRVTVDSSGSPVTLDFGSVRLAPKRWPRLLLVPADLKTTTTERGRMSTCRCGRIPAEAVFLLKCGSCPDRDLLPELPNRSSQRDPSLLPEPSVTLNHLQKPWGPFQEDDAFSLALTF</sequence>
<accession>A0A6B0S6Q8</accession>
<dbReference type="Proteomes" id="UP000322234">
    <property type="component" value="Unassembled WGS sequence"/>
</dbReference>
<dbReference type="EMBL" id="VBQZ03000228">
    <property type="protein sequence ID" value="MXQ98268.1"/>
    <property type="molecule type" value="Genomic_DNA"/>
</dbReference>